<evidence type="ECO:0000256" key="6">
    <source>
        <dbReference type="ARBA" id="ARBA00022679"/>
    </source>
</evidence>
<reference evidence="23" key="2">
    <citation type="submission" date="2023-03" db="EMBL/GenBank/DDBJ databases">
        <authorList>
            <person name="Zhang Z."/>
        </authorList>
    </citation>
    <scope>NUCLEOTIDE SEQUENCE</scope>
    <source>
        <strain evidence="23">DSA</strain>
    </source>
</reference>
<dbReference type="GO" id="GO:0009252">
    <property type="term" value="P:peptidoglycan biosynthetic process"/>
    <property type="evidence" value="ECO:0007669"/>
    <property type="project" value="UniProtKB-KW"/>
</dbReference>
<evidence type="ECO:0000256" key="21">
    <source>
        <dbReference type="ARBA" id="ARBA00049966"/>
    </source>
</evidence>
<dbReference type="GO" id="GO:0032153">
    <property type="term" value="C:cell division site"/>
    <property type="evidence" value="ECO:0007669"/>
    <property type="project" value="TreeGrafter"/>
</dbReference>
<dbReference type="InterPro" id="IPR013438">
    <property type="entry name" value="SpoVE"/>
</dbReference>
<feature type="transmembrane region" description="Helical" evidence="22">
    <location>
        <begin position="338"/>
        <end position="359"/>
    </location>
</feature>
<dbReference type="GO" id="GO:0051301">
    <property type="term" value="P:cell division"/>
    <property type="evidence" value="ECO:0007669"/>
    <property type="project" value="UniProtKB-KW"/>
</dbReference>
<dbReference type="Proteomes" id="UP001172911">
    <property type="component" value="Unassembled WGS sequence"/>
</dbReference>
<feature type="transmembrane region" description="Helical" evidence="22">
    <location>
        <begin position="173"/>
        <end position="204"/>
    </location>
</feature>
<comment type="function">
    <text evidence="21">Peptidoglycan polymerase that is essential for cell division.</text>
</comment>
<dbReference type="GO" id="GO:0015648">
    <property type="term" value="F:lipid-linked peptidoglycan transporter activity"/>
    <property type="evidence" value="ECO:0007669"/>
    <property type="project" value="TreeGrafter"/>
</dbReference>
<dbReference type="NCBIfam" id="TIGR02614">
    <property type="entry name" value="ftsW"/>
    <property type="match status" value="1"/>
</dbReference>
<dbReference type="GO" id="GO:0005886">
    <property type="term" value="C:plasma membrane"/>
    <property type="evidence" value="ECO:0007669"/>
    <property type="project" value="UniProtKB-SubCell"/>
</dbReference>
<feature type="transmembrane region" description="Helical" evidence="22">
    <location>
        <begin position="143"/>
        <end position="161"/>
    </location>
</feature>
<keyword evidence="3" id="KW-1003">Cell membrane</keyword>
<evidence type="ECO:0000256" key="12">
    <source>
        <dbReference type="ARBA" id="ARBA00023306"/>
    </source>
</evidence>
<dbReference type="GO" id="GO:0071555">
    <property type="term" value="P:cell wall organization"/>
    <property type="evidence" value="ECO:0007669"/>
    <property type="project" value="UniProtKB-KW"/>
</dbReference>
<evidence type="ECO:0000256" key="22">
    <source>
        <dbReference type="SAM" id="Phobius"/>
    </source>
</evidence>
<dbReference type="InterPro" id="IPR011923">
    <property type="entry name" value="RodA/MrdB"/>
</dbReference>
<feature type="transmembrane region" description="Helical" evidence="22">
    <location>
        <begin position="301"/>
        <end position="326"/>
    </location>
</feature>
<feature type="transmembrane region" description="Helical" evidence="22">
    <location>
        <begin position="75"/>
        <end position="95"/>
    </location>
</feature>
<protein>
    <recommendedName>
        <fullName evidence="17">Probable peptidoglycan glycosyltransferase FtsW</fullName>
        <ecNumber evidence="19">2.4.99.28</ecNumber>
    </recommendedName>
    <alternativeName>
        <fullName evidence="18">Cell division protein FtsW</fullName>
    </alternativeName>
    <alternativeName>
        <fullName evidence="15">Cell wall polymerase</fullName>
    </alternativeName>
    <alternativeName>
        <fullName evidence="14">Peptidoglycan polymerase</fullName>
    </alternativeName>
</protein>
<dbReference type="EMBL" id="JARPTC010000018">
    <property type="protein sequence ID" value="MDO7788010.1"/>
    <property type="molecule type" value="Genomic_DNA"/>
</dbReference>
<evidence type="ECO:0000256" key="13">
    <source>
        <dbReference type="ARBA" id="ARBA00023316"/>
    </source>
</evidence>
<comment type="caution">
    <text evidence="23">The sequence shown here is derived from an EMBL/GenBank/DDBJ whole genome shotgun (WGS) entry which is preliminary data.</text>
</comment>
<keyword evidence="5" id="KW-0328">Glycosyltransferase</keyword>
<keyword evidence="13" id="KW-0961">Cell wall biogenesis/degradation</keyword>
<organism evidence="23 24">
    <name type="scientific">Desulforamulus aquiferis</name>
    <dbReference type="NCBI Taxonomy" id="1397668"/>
    <lineage>
        <taxon>Bacteria</taxon>
        <taxon>Bacillati</taxon>
        <taxon>Bacillota</taxon>
        <taxon>Clostridia</taxon>
        <taxon>Eubacteriales</taxon>
        <taxon>Peptococcaceae</taxon>
        <taxon>Desulforamulus</taxon>
    </lineage>
</organism>
<dbReference type="GO" id="GO:0008360">
    <property type="term" value="P:regulation of cell shape"/>
    <property type="evidence" value="ECO:0007669"/>
    <property type="project" value="UniProtKB-KW"/>
</dbReference>
<keyword evidence="6" id="KW-0808">Transferase</keyword>
<keyword evidence="4" id="KW-0132">Cell division</keyword>
<dbReference type="AlphaFoldDB" id="A0AAW7ZGR5"/>
<dbReference type="InterPro" id="IPR001182">
    <property type="entry name" value="FtsW/RodA"/>
</dbReference>
<feature type="transmembrane region" description="Helical" evidence="22">
    <location>
        <begin position="50"/>
        <end position="68"/>
    </location>
</feature>
<gene>
    <name evidence="23" type="primary">spoVE</name>
    <name evidence="23" type="ORF">P6N53_12330</name>
</gene>
<keyword evidence="11 22" id="KW-0472">Membrane</keyword>
<comment type="subcellular location">
    <subcellularLocation>
        <location evidence="1">Cell membrane</location>
        <topology evidence="1">Multi-pass membrane protein</topology>
    </subcellularLocation>
</comment>
<comment type="similarity">
    <text evidence="16">Belongs to the SEDS family. FtsW subfamily.</text>
</comment>
<dbReference type="Pfam" id="PF01098">
    <property type="entry name" value="FTSW_RODA_SPOVE"/>
    <property type="match status" value="1"/>
</dbReference>
<evidence type="ECO:0000256" key="9">
    <source>
        <dbReference type="ARBA" id="ARBA00022984"/>
    </source>
</evidence>
<evidence type="ECO:0000256" key="1">
    <source>
        <dbReference type="ARBA" id="ARBA00004651"/>
    </source>
</evidence>
<evidence type="ECO:0000256" key="4">
    <source>
        <dbReference type="ARBA" id="ARBA00022618"/>
    </source>
</evidence>
<evidence type="ECO:0000256" key="15">
    <source>
        <dbReference type="ARBA" id="ARBA00033270"/>
    </source>
</evidence>
<evidence type="ECO:0000256" key="19">
    <source>
        <dbReference type="ARBA" id="ARBA00044770"/>
    </source>
</evidence>
<feature type="transmembrane region" description="Helical" evidence="22">
    <location>
        <begin position="107"/>
        <end position="131"/>
    </location>
</feature>
<dbReference type="PANTHER" id="PTHR30474:SF2">
    <property type="entry name" value="PEPTIDOGLYCAN GLYCOSYLTRANSFERASE FTSW-RELATED"/>
    <property type="match status" value="1"/>
</dbReference>
<dbReference type="NCBIfam" id="TIGR02210">
    <property type="entry name" value="rodA_shape"/>
    <property type="match status" value="1"/>
</dbReference>
<keyword evidence="24" id="KW-1185">Reference proteome</keyword>
<evidence type="ECO:0000256" key="8">
    <source>
        <dbReference type="ARBA" id="ARBA00022960"/>
    </source>
</evidence>
<feature type="transmembrane region" description="Helical" evidence="22">
    <location>
        <begin position="225"/>
        <end position="244"/>
    </location>
</feature>
<evidence type="ECO:0000256" key="7">
    <source>
        <dbReference type="ARBA" id="ARBA00022692"/>
    </source>
</evidence>
<reference evidence="23" key="1">
    <citation type="journal article" date="2023" name="J. Hazard. Mater.">
        <title>Anaerobic biodegradation of pyrene and benzo[a]pyrene by a new sulfate-reducing Desulforamulus aquiferis strain DSA.</title>
        <authorList>
            <person name="Zhang Z."/>
            <person name="Sun J."/>
            <person name="Gong X."/>
            <person name="Wang C."/>
            <person name="Wang H."/>
        </authorList>
    </citation>
    <scope>NUCLEOTIDE SEQUENCE</scope>
    <source>
        <strain evidence="23">DSA</strain>
    </source>
</reference>
<feature type="transmembrane region" description="Helical" evidence="22">
    <location>
        <begin position="12"/>
        <end position="30"/>
    </location>
</feature>
<dbReference type="RefSeq" id="WP_304543544.1">
    <property type="nucleotide sequence ID" value="NZ_JARPTC010000018.1"/>
</dbReference>
<dbReference type="NCBIfam" id="TIGR02615">
    <property type="entry name" value="spoVE"/>
    <property type="match status" value="1"/>
</dbReference>
<keyword evidence="10 22" id="KW-1133">Transmembrane helix</keyword>
<dbReference type="EC" id="2.4.99.28" evidence="19"/>
<comment type="catalytic activity">
    <reaction evidence="20">
        <text>[GlcNAc-(1-&gt;4)-Mur2Ac(oyl-L-Ala-gamma-D-Glu-L-Lys-D-Ala-D-Ala)](n)-di-trans,octa-cis-undecaprenyl diphosphate + beta-D-GlcNAc-(1-&gt;4)-Mur2Ac(oyl-L-Ala-gamma-D-Glu-L-Lys-D-Ala-D-Ala)-di-trans,octa-cis-undecaprenyl diphosphate = [GlcNAc-(1-&gt;4)-Mur2Ac(oyl-L-Ala-gamma-D-Glu-L-Lys-D-Ala-D-Ala)](n+1)-di-trans,octa-cis-undecaprenyl diphosphate + di-trans,octa-cis-undecaprenyl diphosphate + H(+)</text>
        <dbReference type="Rhea" id="RHEA:23708"/>
        <dbReference type="Rhea" id="RHEA-COMP:9602"/>
        <dbReference type="Rhea" id="RHEA-COMP:9603"/>
        <dbReference type="ChEBI" id="CHEBI:15378"/>
        <dbReference type="ChEBI" id="CHEBI:58405"/>
        <dbReference type="ChEBI" id="CHEBI:60033"/>
        <dbReference type="ChEBI" id="CHEBI:78435"/>
        <dbReference type="EC" id="2.4.99.28"/>
    </reaction>
</comment>
<evidence type="ECO:0000256" key="3">
    <source>
        <dbReference type="ARBA" id="ARBA00022475"/>
    </source>
</evidence>
<evidence type="ECO:0000256" key="5">
    <source>
        <dbReference type="ARBA" id="ARBA00022676"/>
    </source>
</evidence>
<dbReference type="InterPro" id="IPR013437">
    <property type="entry name" value="FtsW"/>
</dbReference>
<sequence>MRLKKRPPDFVLFLTVLMLLSVGLIMVFSSSEYVTMVRYGDSFYFFKKQLLWALVGLVAMFGMMNFDYYRLKRFIGPIVLVGFALLIAVLLPGIGTETNGAQRWINLGFMSFSPAELVKLCMIMFVAFGLSKSENIHSFKEGLLPYLVAMGFAAGLILLQPDLGTAVVLSGTIFIMLFAAGARVLHLSGLMGLGAVAVAFAIYFEPYRMRRFLAFMDPEKDPQGTGYHIIQSLYALGSGGLFGLGLGQSKQKFLYLPENHTDFIFAILGEELGFIGASLVVLLFVVFIWRGLKIAVTSPDPFASLLAAGITSGIALQAIINMGVVTGSMPVTGVPLPFISYGGTSLLFTLAGIGIILNISKYTTPR</sequence>
<name>A0AAW7ZGR5_9FIRM</name>
<evidence type="ECO:0000256" key="18">
    <source>
        <dbReference type="ARBA" id="ARBA00041418"/>
    </source>
</evidence>
<evidence type="ECO:0000313" key="23">
    <source>
        <dbReference type="EMBL" id="MDO7788010.1"/>
    </source>
</evidence>
<dbReference type="PANTHER" id="PTHR30474">
    <property type="entry name" value="CELL CYCLE PROTEIN"/>
    <property type="match status" value="1"/>
</dbReference>
<evidence type="ECO:0000256" key="2">
    <source>
        <dbReference type="ARBA" id="ARBA00004752"/>
    </source>
</evidence>
<accession>A0AAW7ZGR5</accession>
<evidence type="ECO:0000256" key="14">
    <source>
        <dbReference type="ARBA" id="ARBA00032370"/>
    </source>
</evidence>
<evidence type="ECO:0000256" key="17">
    <source>
        <dbReference type="ARBA" id="ARBA00041185"/>
    </source>
</evidence>
<evidence type="ECO:0000256" key="20">
    <source>
        <dbReference type="ARBA" id="ARBA00049902"/>
    </source>
</evidence>
<keyword evidence="7 22" id="KW-0812">Transmembrane</keyword>
<evidence type="ECO:0000256" key="11">
    <source>
        <dbReference type="ARBA" id="ARBA00023136"/>
    </source>
</evidence>
<keyword evidence="12" id="KW-0131">Cell cycle</keyword>
<comment type="pathway">
    <text evidence="2">Cell wall biogenesis; peptidoglycan biosynthesis.</text>
</comment>
<keyword evidence="9" id="KW-0573">Peptidoglycan synthesis</keyword>
<keyword evidence="8" id="KW-0133">Cell shape</keyword>
<feature type="transmembrane region" description="Helical" evidence="22">
    <location>
        <begin position="264"/>
        <end position="289"/>
    </location>
</feature>
<evidence type="ECO:0000256" key="10">
    <source>
        <dbReference type="ARBA" id="ARBA00022989"/>
    </source>
</evidence>
<evidence type="ECO:0000313" key="24">
    <source>
        <dbReference type="Proteomes" id="UP001172911"/>
    </source>
</evidence>
<dbReference type="GO" id="GO:0008955">
    <property type="term" value="F:peptidoglycan glycosyltransferase activity"/>
    <property type="evidence" value="ECO:0007669"/>
    <property type="project" value="UniProtKB-EC"/>
</dbReference>
<proteinExistence type="inferred from homology"/>
<evidence type="ECO:0000256" key="16">
    <source>
        <dbReference type="ARBA" id="ARBA00038053"/>
    </source>
</evidence>